<reference evidence="6" key="1">
    <citation type="journal article" date="2019" name="Int. J. Syst. Evol. Microbiol.">
        <title>The Global Catalogue of Microorganisms (GCM) 10K type strain sequencing project: providing services to taxonomists for standard genome sequencing and annotation.</title>
        <authorList>
            <consortium name="The Broad Institute Genomics Platform"/>
            <consortium name="The Broad Institute Genome Sequencing Center for Infectious Disease"/>
            <person name="Wu L."/>
            <person name="Ma J."/>
        </authorList>
    </citation>
    <scope>NUCLEOTIDE SEQUENCE [LARGE SCALE GENOMIC DNA]</scope>
    <source>
        <strain evidence="6">TBRC 4489</strain>
    </source>
</reference>
<dbReference type="RefSeq" id="WP_377294150.1">
    <property type="nucleotide sequence ID" value="NZ_JBHSBM010000059.1"/>
</dbReference>
<feature type="non-terminal residue" evidence="5">
    <location>
        <position position="192"/>
    </location>
</feature>
<name>A0ABV8IF40_9ACTN</name>
<keyword evidence="5" id="KW-0808">Transferase</keyword>
<protein>
    <recommendedName>
        <fullName evidence="3">histidine kinase</fullName>
        <ecNumber evidence="3">2.7.13.3</ecNumber>
    </recommendedName>
</protein>
<dbReference type="SUPFAM" id="SSF47384">
    <property type="entry name" value="Homodimeric domain of signal transducing histidine kinase"/>
    <property type="match status" value="1"/>
</dbReference>
<evidence type="ECO:0000259" key="4">
    <source>
        <dbReference type="Pfam" id="PF00512"/>
    </source>
</evidence>
<evidence type="ECO:0000256" key="1">
    <source>
        <dbReference type="ARBA" id="ARBA00000085"/>
    </source>
</evidence>
<dbReference type="Proteomes" id="UP001595850">
    <property type="component" value="Unassembled WGS sequence"/>
</dbReference>
<comment type="catalytic activity">
    <reaction evidence="1">
        <text>ATP + protein L-histidine = ADP + protein N-phospho-L-histidine.</text>
        <dbReference type="EC" id="2.7.13.3"/>
    </reaction>
</comment>
<proteinExistence type="predicted"/>
<comment type="caution">
    <text evidence="5">The sequence shown here is derived from an EMBL/GenBank/DDBJ whole genome shotgun (WGS) entry which is preliminary data.</text>
</comment>
<evidence type="ECO:0000313" key="6">
    <source>
        <dbReference type="Proteomes" id="UP001595850"/>
    </source>
</evidence>
<dbReference type="CDD" id="cd00082">
    <property type="entry name" value="HisKA"/>
    <property type="match status" value="1"/>
</dbReference>
<dbReference type="InterPro" id="IPR036097">
    <property type="entry name" value="HisK_dim/P_sf"/>
</dbReference>
<accession>A0ABV8IF40</accession>
<dbReference type="Pfam" id="PF00512">
    <property type="entry name" value="HisKA"/>
    <property type="match status" value="1"/>
</dbReference>
<gene>
    <name evidence="5" type="ORF">ACFOWE_31040</name>
</gene>
<evidence type="ECO:0000256" key="2">
    <source>
        <dbReference type="ARBA" id="ARBA00004236"/>
    </source>
</evidence>
<keyword evidence="5" id="KW-0418">Kinase</keyword>
<organism evidence="5 6">
    <name type="scientific">Planomonospora corallina</name>
    <dbReference type="NCBI Taxonomy" id="1806052"/>
    <lineage>
        <taxon>Bacteria</taxon>
        <taxon>Bacillati</taxon>
        <taxon>Actinomycetota</taxon>
        <taxon>Actinomycetes</taxon>
        <taxon>Streptosporangiales</taxon>
        <taxon>Streptosporangiaceae</taxon>
        <taxon>Planomonospora</taxon>
    </lineage>
</organism>
<comment type="subcellular location">
    <subcellularLocation>
        <location evidence="2">Cell membrane</location>
    </subcellularLocation>
</comment>
<evidence type="ECO:0000313" key="5">
    <source>
        <dbReference type="EMBL" id="MFC4062751.1"/>
    </source>
</evidence>
<dbReference type="Gene3D" id="1.10.287.130">
    <property type="match status" value="1"/>
</dbReference>
<dbReference type="EMBL" id="JBHSBM010000059">
    <property type="protein sequence ID" value="MFC4062751.1"/>
    <property type="molecule type" value="Genomic_DNA"/>
</dbReference>
<feature type="domain" description="Signal transduction histidine kinase dimerisation/phosphoacceptor" evidence="4">
    <location>
        <begin position="118"/>
        <end position="174"/>
    </location>
</feature>
<dbReference type="GO" id="GO:0016301">
    <property type="term" value="F:kinase activity"/>
    <property type="evidence" value="ECO:0007669"/>
    <property type="project" value="UniProtKB-KW"/>
</dbReference>
<dbReference type="InterPro" id="IPR003661">
    <property type="entry name" value="HisK_dim/P_dom"/>
</dbReference>
<sequence>MALRRTAAFAGLYAAAVLVGRMDLIGGTGMGLVWPAAIGEHTLLRPDGTPMGGQQMPHMLALAGHEVRGMDVLVCPSDGREERLLSVSATRLPACDQAVVVIFYDVTAERRHRDELMAFAGVVAHDLVSPLTTVDSWTQLLAEAVEPDSEIADGVTRIRRAAGRMRETIQDLLAHATARDAAITPEPTGLGP</sequence>
<dbReference type="EC" id="2.7.13.3" evidence="3"/>
<keyword evidence="6" id="KW-1185">Reference proteome</keyword>
<evidence type="ECO:0000256" key="3">
    <source>
        <dbReference type="ARBA" id="ARBA00012438"/>
    </source>
</evidence>